<dbReference type="AlphaFoldDB" id="A0A564Z5Q0"/>
<name>A0A564Z5Q0_HYMDI</name>
<proteinExistence type="predicted"/>
<accession>A0A564Z5Q0</accession>
<dbReference type="Proteomes" id="UP000321570">
    <property type="component" value="Unassembled WGS sequence"/>
</dbReference>
<keyword evidence="2" id="KW-1185">Reference proteome</keyword>
<dbReference type="EMBL" id="CABIJS010000611">
    <property type="protein sequence ID" value="VUZ54188.1"/>
    <property type="molecule type" value="Genomic_DNA"/>
</dbReference>
<organism evidence="1 2">
    <name type="scientific">Hymenolepis diminuta</name>
    <name type="common">Rat tapeworm</name>
    <dbReference type="NCBI Taxonomy" id="6216"/>
    <lineage>
        <taxon>Eukaryota</taxon>
        <taxon>Metazoa</taxon>
        <taxon>Spiralia</taxon>
        <taxon>Lophotrochozoa</taxon>
        <taxon>Platyhelminthes</taxon>
        <taxon>Cestoda</taxon>
        <taxon>Eucestoda</taxon>
        <taxon>Cyclophyllidea</taxon>
        <taxon>Hymenolepididae</taxon>
        <taxon>Hymenolepis</taxon>
    </lineage>
</organism>
<sequence>MLIRKDYRKDHHPCLTYFQSVHHADLNYEKMIINLSSLIGDNSSLSNLNIREDENIHYCVVIIIDT</sequence>
<protein>
    <submittedName>
        <fullName evidence="1">Uncharacterized protein</fullName>
    </submittedName>
</protein>
<reference evidence="1 2" key="1">
    <citation type="submission" date="2019-07" db="EMBL/GenBank/DDBJ databases">
        <authorList>
            <person name="Jastrzebski P J."/>
            <person name="Paukszto L."/>
            <person name="Jastrzebski P J."/>
        </authorList>
    </citation>
    <scope>NUCLEOTIDE SEQUENCE [LARGE SCALE GENOMIC DNA]</scope>
    <source>
        <strain evidence="1 2">WMS-il1</strain>
    </source>
</reference>
<evidence type="ECO:0000313" key="2">
    <source>
        <dbReference type="Proteomes" id="UP000321570"/>
    </source>
</evidence>
<evidence type="ECO:0000313" key="1">
    <source>
        <dbReference type="EMBL" id="VUZ54188.1"/>
    </source>
</evidence>
<gene>
    <name evidence="1" type="ORF">WMSIL1_LOCUS12339</name>
</gene>